<dbReference type="PROSITE" id="PS51257">
    <property type="entry name" value="PROKAR_LIPOPROTEIN"/>
    <property type="match status" value="1"/>
</dbReference>
<dbReference type="AlphaFoldDB" id="A0A1R1B9C2"/>
<dbReference type="InterPro" id="IPR006059">
    <property type="entry name" value="SBP"/>
</dbReference>
<dbReference type="OrthoDB" id="9787283at2"/>
<keyword evidence="3" id="KW-0472">Membrane</keyword>
<reference evidence="7 8" key="1">
    <citation type="submission" date="2016-11" db="EMBL/GenBank/DDBJ databases">
        <title>Paenibacillus species isolates.</title>
        <authorList>
            <person name="Beno S.M."/>
        </authorList>
    </citation>
    <scope>NUCLEOTIDE SEQUENCE [LARGE SCALE GENOMIC DNA]</scope>
    <source>
        <strain evidence="7 8">FSL F4-0100</strain>
    </source>
</reference>
<dbReference type="PANTHER" id="PTHR43649:SF33">
    <property type="entry name" value="POLYGALACTURONAN_RHAMNOGALACTURONAN-BINDING PROTEIN YTCQ"/>
    <property type="match status" value="1"/>
</dbReference>
<evidence type="ECO:0000256" key="4">
    <source>
        <dbReference type="ARBA" id="ARBA00023139"/>
    </source>
</evidence>
<dbReference type="Proteomes" id="UP000187074">
    <property type="component" value="Unassembled WGS sequence"/>
</dbReference>
<proteinExistence type="predicted"/>
<keyword evidence="4" id="KW-0564">Palmitate</keyword>
<feature type="chain" id="PRO_5038793061" description="ABC transporter substrate-binding protein" evidence="6">
    <location>
        <begin position="21"/>
        <end position="532"/>
    </location>
</feature>
<dbReference type="EMBL" id="MRTF01000001">
    <property type="protein sequence ID" value="OME96743.1"/>
    <property type="molecule type" value="Genomic_DNA"/>
</dbReference>
<keyword evidence="1" id="KW-1003">Cell membrane</keyword>
<dbReference type="PANTHER" id="PTHR43649">
    <property type="entry name" value="ARABINOSE-BINDING PROTEIN-RELATED"/>
    <property type="match status" value="1"/>
</dbReference>
<dbReference type="Pfam" id="PF01547">
    <property type="entry name" value="SBP_bac_1"/>
    <property type="match status" value="1"/>
</dbReference>
<keyword evidence="2 6" id="KW-0732">Signal</keyword>
<accession>A0A1R1B9C2</accession>
<protein>
    <recommendedName>
        <fullName evidence="9">ABC transporter substrate-binding protein</fullName>
    </recommendedName>
</protein>
<feature type="signal peptide" evidence="6">
    <location>
        <begin position="1"/>
        <end position="20"/>
    </location>
</feature>
<evidence type="ECO:0000256" key="2">
    <source>
        <dbReference type="ARBA" id="ARBA00022729"/>
    </source>
</evidence>
<dbReference type="STRING" id="1401.BK123_03960"/>
<comment type="caution">
    <text evidence="7">The sequence shown here is derived from an EMBL/GenBank/DDBJ whole genome shotgun (WGS) entry which is preliminary data.</text>
</comment>
<dbReference type="SUPFAM" id="SSF53850">
    <property type="entry name" value="Periplasmic binding protein-like II"/>
    <property type="match status" value="1"/>
</dbReference>
<evidence type="ECO:0000256" key="3">
    <source>
        <dbReference type="ARBA" id="ARBA00023136"/>
    </source>
</evidence>
<evidence type="ECO:0000256" key="1">
    <source>
        <dbReference type="ARBA" id="ARBA00022475"/>
    </source>
</evidence>
<evidence type="ECO:0000313" key="7">
    <source>
        <dbReference type="EMBL" id="OME96743.1"/>
    </source>
</evidence>
<keyword evidence="5" id="KW-0449">Lipoprotein</keyword>
<organism evidence="7 8">
    <name type="scientific">Paenibacillus lautus</name>
    <name type="common">Bacillus lautus</name>
    <dbReference type="NCBI Taxonomy" id="1401"/>
    <lineage>
        <taxon>Bacteria</taxon>
        <taxon>Bacillati</taxon>
        <taxon>Bacillota</taxon>
        <taxon>Bacilli</taxon>
        <taxon>Bacillales</taxon>
        <taxon>Paenibacillaceae</taxon>
        <taxon>Paenibacillus</taxon>
    </lineage>
</organism>
<dbReference type="InterPro" id="IPR050490">
    <property type="entry name" value="Bact_solute-bd_prot1"/>
</dbReference>
<evidence type="ECO:0008006" key="9">
    <source>
        <dbReference type="Google" id="ProtNLM"/>
    </source>
</evidence>
<evidence type="ECO:0000256" key="5">
    <source>
        <dbReference type="ARBA" id="ARBA00023288"/>
    </source>
</evidence>
<gene>
    <name evidence="7" type="ORF">BK123_03960</name>
</gene>
<name>A0A1R1B9C2_PAELA</name>
<evidence type="ECO:0000256" key="6">
    <source>
        <dbReference type="SAM" id="SignalP"/>
    </source>
</evidence>
<evidence type="ECO:0000313" key="8">
    <source>
        <dbReference type="Proteomes" id="UP000187074"/>
    </source>
</evidence>
<dbReference type="Gene3D" id="3.40.190.10">
    <property type="entry name" value="Periplasmic binding protein-like II"/>
    <property type="match status" value="2"/>
</dbReference>
<sequence>MKKWLKGSFCIIISSAILLAGCSTGNKTNHAGNESGGEPKNFNTSGYPIVGEKITLTMMGAKAAIHGPWEDMVLFKEMEEMTNIHFNFNTPPAANYQEAKNLAFASQQLPDVFFNAGLTPDDEVTYGSQGYLVPLEGLIEEYAPNFNKLMKDNPDIKKSITTVDGHIYSLPLIIDEPRAFVPSRLWLNGDWMESLGITTEPTTTDELYELLKRFKNEDPNKNGKNDEIPISSEKLGGFQSVLLPAFGLLGREVEVKDGKVRFNPVQDQYKEYLTYLNKLFTEKLMDEETFVQTSQQMTAKGNSNQIGAFPHSSPDLVLKVDKPEDNLKHPMLGTLTSPVNSEKLAMKSSKIRRGTFAITSQNKYPEATMRWVDYLYSSEGSKLGIYGNSIKWLDDAKTKWEFDFPEGMNSEEYRAKLTPDCGGQLPLIKERKFDAMRDNGKGPDYNKMVDEKLNPYAVQAYPDVYFSNDEQKRLNIIKTDIKTYVDQMEAKFVVGQEPLTKWDDYVKMINKMGLDEMLKIYQDAYDRWNKSE</sequence>
<dbReference type="RefSeq" id="WP_076321085.1">
    <property type="nucleotide sequence ID" value="NZ_MRTF01000001.1"/>
</dbReference>